<reference evidence="1 2" key="1">
    <citation type="journal article" date="2018" name="Front. Plant Sci.">
        <title>Red Clover (Trifolium pratense) and Zigzag Clover (T. medium) - A Picture of Genomic Similarities and Differences.</title>
        <authorList>
            <person name="Dluhosova J."/>
            <person name="Istvanek J."/>
            <person name="Nedelnik J."/>
            <person name="Repkova J."/>
        </authorList>
    </citation>
    <scope>NUCLEOTIDE SEQUENCE [LARGE SCALE GENOMIC DNA]</scope>
    <source>
        <strain evidence="2">cv. 10/8</strain>
        <tissue evidence="1">Leaf</tissue>
    </source>
</reference>
<evidence type="ECO:0000313" key="2">
    <source>
        <dbReference type="Proteomes" id="UP000265520"/>
    </source>
</evidence>
<dbReference type="Proteomes" id="UP000265520">
    <property type="component" value="Unassembled WGS sequence"/>
</dbReference>
<organism evidence="1 2">
    <name type="scientific">Trifolium medium</name>
    <dbReference type="NCBI Taxonomy" id="97028"/>
    <lineage>
        <taxon>Eukaryota</taxon>
        <taxon>Viridiplantae</taxon>
        <taxon>Streptophyta</taxon>
        <taxon>Embryophyta</taxon>
        <taxon>Tracheophyta</taxon>
        <taxon>Spermatophyta</taxon>
        <taxon>Magnoliopsida</taxon>
        <taxon>eudicotyledons</taxon>
        <taxon>Gunneridae</taxon>
        <taxon>Pentapetalae</taxon>
        <taxon>rosids</taxon>
        <taxon>fabids</taxon>
        <taxon>Fabales</taxon>
        <taxon>Fabaceae</taxon>
        <taxon>Papilionoideae</taxon>
        <taxon>50 kb inversion clade</taxon>
        <taxon>NPAAA clade</taxon>
        <taxon>Hologalegina</taxon>
        <taxon>IRL clade</taxon>
        <taxon>Trifolieae</taxon>
        <taxon>Trifolium</taxon>
    </lineage>
</organism>
<evidence type="ECO:0000313" key="1">
    <source>
        <dbReference type="EMBL" id="MCI06572.1"/>
    </source>
</evidence>
<proteinExistence type="predicted"/>
<keyword evidence="2" id="KW-1185">Reference proteome</keyword>
<feature type="non-terminal residue" evidence="1">
    <location>
        <position position="1"/>
    </location>
</feature>
<protein>
    <submittedName>
        <fullName evidence="1">Uncharacterized protein</fullName>
    </submittedName>
</protein>
<dbReference type="EMBL" id="LXQA010062290">
    <property type="protein sequence ID" value="MCI06572.1"/>
    <property type="molecule type" value="Genomic_DNA"/>
</dbReference>
<dbReference type="AlphaFoldDB" id="A0A392P4A4"/>
<accession>A0A392P4A4</accession>
<sequence length="128" mass="14200">QLEASIFREYGEVDSGGRRGYDVNKWSNMMVGGKLASPSIKRQDEDCWELPLNWFEEQKNGLEAGPGAGRGLCCARLNACACLMFLELGAARGVARPAPGAVAQPYIYSARFFCVFMRFLGFFHQHKG</sequence>
<name>A0A392P4A4_9FABA</name>
<comment type="caution">
    <text evidence="1">The sequence shown here is derived from an EMBL/GenBank/DDBJ whole genome shotgun (WGS) entry which is preliminary data.</text>
</comment>